<dbReference type="KEGG" id="lko:ABN16_05410"/>
<feature type="domain" description="N-acetyltransferase" evidence="1">
    <location>
        <begin position="2"/>
        <end position="162"/>
    </location>
</feature>
<sequence>MVSIQDYTPDLKESWLRCRALAYMHSSFTDEITDQRDDIPTNRRISLVAMSDKQVVGLVDAVYLDATQANPESYGFNAGTVLTTLDAVATHPDYQHRGIARDLIDEVIRRLQPRGGELLIYTLDDVPANSLYRSLGAKLCYQASIVTAHSRHNQVPLWTDFKVNPEHEVDVYDTEGNQVDYAIDSETYYVGQKRHIAQLDNITKIATEHVYTLKLSDED</sequence>
<protein>
    <submittedName>
        <fullName evidence="2">GNAT family acetyltransferase</fullName>
    </submittedName>
</protein>
<proteinExistence type="predicted"/>
<dbReference type="AlphaFoldDB" id="A0AAC8UUK5"/>
<dbReference type="EMBL" id="CP012033">
    <property type="protein sequence ID" value="AKP64488.1"/>
    <property type="molecule type" value="Genomic_DNA"/>
</dbReference>
<dbReference type="CDD" id="cd04301">
    <property type="entry name" value="NAT_SF"/>
    <property type="match status" value="1"/>
</dbReference>
<dbReference type="SUPFAM" id="SSF55729">
    <property type="entry name" value="Acyl-CoA N-acyltransferases (Nat)"/>
    <property type="match status" value="1"/>
</dbReference>
<dbReference type="PROSITE" id="PS51186">
    <property type="entry name" value="GNAT"/>
    <property type="match status" value="1"/>
</dbReference>
<dbReference type="Pfam" id="PF00583">
    <property type="entry name" value="Acetyltransf_1"/>
    <property type="match status" value="1"/>
</dbReference>
<name>A0AAC8UUK5_9LACO</name>
<dbReference type="GO" id="GO:0016747">
    <property type="term" value="F:acyltransferase activity, transferring groups other than amino-acyl groups"/>
    <property type="evidence" value="ECO:0007669"/>
    <property type="project" value="InterPro"/>
</dbReference>
<organism evidence="2 3">
    <name type="scientific">Levilactobacillus koreensis</name>
    <dbReference type="NCBI Taxonomy" id="637971"/>
    <lineage>
        <taxon>Bacteria</taxon>
        <taxon>Bacillati</taxon>
        <taxon>Bacillota</taxon>
        <taxon>Bacilli</taxon>
        <taxon>Lactobacillales</taxon>
        <taxon>Lactobacillaceae</taxon>
        <taxon>Levilactobacillus</taxon>
    </lineage>
</organism>
<keyword evidence="3" id="KW-1185">Reference proteome</keyword>
<dbReference type="InterPro" id="IPR016181">
    <property type="entry name" value="Acyl_CoA_acyltransferase"/>
</dbReference>
<evidence type="ECO:0000313" key="2">
    <source>
        <dbReference type="EMBL" id="AKP64488.1"/>
    </source>
</evidence>
<reference evidence="2 3" key="1">
    <citation type="submission" date="2015-07" db="EMBL/GenBank/DDBJ databases">
        <title>Lactobacillus korensis/26-25/ whole genome sequencing.</title>
        <authorList>
            <person name="Kim M.K."/>
            <person name="Im W.-T."/>
            <person name="Srinivasan S."/>
            <person name="Lee J.-J."/>
        </authorList>
    </citation>
    <scope>NUCLEOTIDE SEQUENCE [LARGE SCALE GENOMIC DNA]</scope>
    <source>
        <strain evidence="2 3">26-25</strain>
    </source>
</reference>
<gene>
    <name evidence="2" type="ORF">ABN16_05410</name>
</gene>
<dbReference type="Proteomes" id="UP000036000">
    <property type="component" value="Chromosome"/>
</dbReference>
<dbReference type="Gene3D" id="3.40.630.30">
    <property type="match status" value="1"/>
</dbReference>
<dbReference type="InterPro" id="IPR000182">
    <property type="entry name" value="GNAT_dom"/>
</dbReference>
<accession>A0AAC8UUK5</accession>
<evidence type="ECO:0000313" key="3">
    <source>
        <dbReference type="Proteomes" id="UP000036000"/>
    </source>
</evidence>
<dbReference type="RefSeq" id="WP_048733603.1">
    <property type="nucleotide sequence ID" value="NZ_CP012033.1"/>
</dbReference>
<evidence type="ECO:0000259" key="1">
    <source>
        <dbReference type="PROSITE" id="PS51186"/>
    </source>
</evidence>